<accession>A0A1X7BZR2</accession>
<dbReference type="SUPFAM" id="SSF103473">
    <property type="entry name" value="MFS general substrate transporter"/>
    <property type="match status" value="1"/>
</dbReference>
<keyword evidence="2 4" id="KW-1133">Transmembrane helix</keyword>
<dbReference type="CDD" id="cd17355">
    <property type="entry name" value="MFS_YcxA_like"/>
    <property type="match status" value="1"/>
</dbReference>
<proteinExistence type="predicted"/>
<evidence type="ECO:0000256" key="3">
    <source>
        <dbReference type="ARBA" id="ARBA00023136"/>
    </source>
</evidence>
<keyword evidence="1 4" id="KW-0812">Transmembrane</keyword>
<feature type="transmembrane region" description="Helical" evidence="4">
    <location>
        <begin position="433"/>
        <end position="451"/>
    </location>
</feature>
<evidence type="ECO:0000259" key="5">
    <source>
        <dbReference type="PROSITE" id="PS50850"/>
    </source>
</evidence>
<dbReference type="AlphaFoldDB" id="A0A1X7BZR2"/>
<feature type="transmembrane region" description="Helical" evidence="4">
    <location>
        <begin position="368"/>
        <end position="390"/>
    </location>
</feature>
<protein>
    <submittedName>
        <fullName evidence="6">Putative 3-hydroxyphenylpropionic transporter MhpT</fullName>
    </submittedName>
</protein>
<evidence type="ECO:0000313" key="7">
    <source>
        <dbReference type="Proteomes" id="UP000193224"/>
    </source>
</evidence>
<feature type="transmembrane region" description="Helical" evidence="4">
    <location>
        <begin position="164"/>
        <end position="187"/>
    </location>
</feature>
<feature type="transmembrane region" description="Helical" evidence="4">
    <location>
        <begin position="307"/>
        <end position="329"/>
    </location>
</feature>
<feature type="transmembrane region" description="Helical" evidence="4">
    <location>
        <begin position="73"/>
        <end position="97"/>
    </location>
</feature>
<dbReference type="InterPro" id="IPR050327">
    <property type="entry name" value="Proton-linked_MCT"/>
</dbReference>
<organism evidence="6 7">
    <name type="scientific">Roseovarius aestuarii</name>
    <dbReference type="NCBI Taxonomy" id="475083"/>
    <lineage>
        <taxon>Bacteria</taxon>
        <taxon>Pseudomonadati</taxon>
        <taxon>Pseudomonadota</taxon>
        <taxon>Alphaproteobacteria</taxon>
        <taxon>Rhodobacterales</taxon>
        <taxon>Roseobacteraceae</taxon>
        <taxon>Roseovarius</taxon>
    </lineage>
</organism>
<dbReference type="PANTHER" id="PTHR11360">
    <property type="entry name" value="MONOCARBOXYLATE TRANSPORTER"/>
    <property type="match status" value="1"/>
</dbReference>
<feature type="transmembrane region" description="Helical" evidence="4">
    <location>
        <begin position="231"/>
        <end position="249"/>
    </location>
</feature>
<dbReference type="InterPro" id="IPR020846">
    <property type="entry name" value="MFS_dom"/>
</dbReference>
<sequence length="466" mass="49077">MAAPPHKRGVLKVGIGPRVLDQRQIPVVRSVRETGLPMKLFCSSEALISFSRRDSLNRLGDLSMTIESKHLNAAIFAGCVIAFLSFGFSATFGIFMAPMSADLGWGREVFSLSVAVQLLTWGISQPIAGAVADRYGTARVLAAGAVLAGIGFLLRGIVTDPTLFILTGILTGAGTGAASFPIVIGALGKIVSAERRSFIMGLGTAAASLGMFVSAPAATAMIGGFGWQPSILLIGASFALILPCLVFIARVSKPTASGSSAKDFGTALSTAFSDRSYLCLFFGFFVCGFHVAFIQTHLPAYVIDLGLAAWIGGWSLALIGLFNIAGSFFAGWAGQALSKRWVLTGIYLGRAIVIAIFILLPISESSVLVFSAVMGLLWLATVPLTIGLVAQTQGLKFLSTLAGLVFLSHQTGSFLGAWLGGRIYDLNQDYTPMWWAAVVLGLLAALIHIPIREEPGPLARAETDAR</sequence>
<feature type="domain" description="Major facilitator superfamily (MFS) profile" evidence="5">
    <location>
        <begin position="71"/>
        <end position="456"/>
    </location>
</feature>
<evidence type="ECO:0000256" key="1">
    <source>
        <dbReference type="ARBA" id="ARBA00022692"/>
    </source>
</evidence>
<feature type="transmembrane region" description="Helical" evidence="4">
    <location>
        <begin position="397"/>
        <end position="421"/>
    </location>
</feature>
<feature type="transmembrane region" description="Helical" evidence="4">
    <location>
        <begin position="109"/>
        <end position="128"/>
    </location>
</feature>
<dbReference type="InterPro" id="IPR011701">
    <property type="entry name" value="MFS"/>
</dbReference>
<evidence type="ECO:0000313" key="6">
    <source>
        <dbReference type="EMBL" id="SMC14759.1"/>
    </source>
</evidence>
<reference evidence="6 7" key="1">
    <citation type="submission" date="2017-03" db="EMBL/GenBank/DDBJ databases">
        <authorList>
            <person name="Afonso C.L."/>
            <person name="Miller P.J."/>
            <person name="Scott M.A."/>
            <person name="Spackman E."/>
            <person name="Goraichik I."/>
            <person name="Dimitrov K.M."/>
            <person name="Suarez D.L."/>
            <person name="Swayne D.E."/>
        </authorList>
    </citation>
    <scope>NUCLEOTIDE SEQUENCE [LARGE SCALE GENOMIC DNA]</scope>
    <source>
        <strain evidence="6 7">CECT 7745</strain>
    </source>
</reference>
<gene>
    <name evidence="6" type="ORF">ROA7745_04629</name>
</gene>
<dbReference type="PANTHER" id="PTHR11360:SF284">
    <property type="entry name" value="EG:103B4.3 PROTEIN-RELATED"/>
    <property type="match status" value="1"/>
</dbReference>
<feature type="transmembrane region" description="Helical" evidence="4">
    <location>
        <begin position="140"/>
        <end position="158"/>
    </location>
</feature>
<name>A0A1X7BZR2_9RHOB</name>
<keyword evidence="3 4" id="KW-0472">Membrane</keyword>
<dbReference type="GO" id="GO:0022857">
    <property type="term" value="F:transmembrane transporter activity"/>
    <property type="evidence" value="ECO:0007669"/>
    <property type="project" value="InterPro"/>
</dbReference>
<feature type="transmembrane region" description="Helical" evidence="4">
    <location>
        <begin position="199"/>
        <end position="225"/>
    </location>
</feature>
<keyword evidence="7" id="KW-1185">Reference proteome</keyword>
<dbReference type="Proteomes" id="UP000193224">
    <property type="component" value="Unassembled WGS sequence"/>
</dbReference>
<feature type="transmembrane region" description="Helical" evidence="4">
    <location>
        <begin position="341"/>
        <end position="362"/>
    </location>
</feature>
<feature type="transmembrane region" description="Helical" evidence="4">
    <location>
        <begin position="277"/>
        <end position="295"/>
    </location>
</feature>
<dbReference type="EMBL" id="FWXB01000051">
    <property type="protein sequence ID" value="SMC14759.1"/>
    <property type="molecule type" value="Genomic_DNA"/>
</dbReference>
<dbReference type="PROSITE" id="PS50850">
    <property type="entry name" value="MFS"/>
    <property type="match status" value="1"/>
</dbReference>
<evidence type="ECO:0000256" key="2">
    <source>
        <dbReference type="ARBA" id="ARBA00022989"/>
    </source>
</evidence>
<dbReference type="Pfam" id="PF07690">
    <property type="entry name" value="MFS_1"/>
    <property type="match status" value="1"/>
</dbReference>
<dbReference type="Gene3D" id="1.20.1250.20">
    <property type="entry name" value="MFS general substrate transporter like domains"/>
    <property type="match status" value="2"/>
</dbReference>
<evidence type="ECO:0000256" key="4">
    <source>
        <dbReference type="SAM" id="Phobius"/>
    </source>
</evidence>
<dbReference type="InterPro" id="IPR036259">
    <property type="entry name" value="MFS_trans_sf"/>
</dbReference>